<feature type="signal peptide" evidence="2">
    <location>
        <begin position="1"/>
        <end position="19"/>
    </location>
</feature>
<gene>
    <name evidence="3" type="primary">Dyak\GE24393</name>
    <name evidence="3" type="synonym">dyak_GLEANR_8094</name>
    <name evidence="3" type="synonym">GE24393</name>
    <name evidence="3" type="ORF">Dyak_GE24393</name>
</gene>
<accession>A0A0R1E7J3</accession>
<evidence type="ECO:0000313" key="4">
    <source>
        <dbReference type="Proteomes" id="UP000002282"/>
    </source>
</evidence>
<dbReference type="OrthoDB" id="5977855at2759"/>
<feature type="region of interest" description="Disordered" evidence="1">
    <location>
        <begin position="244"/>
        <end position="282"/>
    </location>
</feature>
<evidence type="ECO:0000313" key="3">
    <source>
        <dbReference type="EMBL" id="KRK03650.1"/>
    </source>
</evidence>
<evidence type="ECO:0000256" key="2">
    <source>
        <dbReference type="SAM" id="SignalP"/>
    </source>
</evidence>
<keyword evidence="4" id="KW-1185">Reference proteome</keyword>
<feature type="chain" id="PRO_5006403284" evidence="2">
    <location>
        <begin position="20"/>
        <end position="458"/>
    </location>
</feature>
<feature type="compositionally biased region" description="Basic residues" evidence="1">
    <location>
        <begin position="259"/>
        <end position="279"/>
    </location>
</feature>
<evidence type="ECO:0000256" key="1">
    <source>
        <dbReference type="SAM" id="MobiDB-lite"/>
    </source>
</evidence>
<protein>
    <submittedName>
        <fullName evidence="3">Uncharacterized protein, isoform C</fullName>
    </submittedName>
</protein>
<dbReference type="AlphaFoldDB" id="A0A0R1E7J3"/>
<reference evidence="3 4" key="2">
    <citation type="journal article" date="2007" name="PLoS Biol.">
        <title>Principles of genome evolution in the Drosophila melanogaster species group.</title>
        <authorList>
            <person name="Ranz J.M."/>
            <person name="Maurin D."/>
            <person name="Chan Y.S."/>
            <person name="von Grotthuss M."/>
            <person name="Hillier L.W."/>
            <person name="Roote J."/>
            <person name="Ashburner M."/>
            <person name="Bergman C.M."/>
        </authorList>
    </citation>
    <scope>NUCLEOTIDE SEQUENCE [LARGE SCALE GENOMIC DNA]</scope>
    <source>
        <strain evidence="4">Tai18E2 / Tucson 14021-0261.01</strain>
    </source>
</reference>
<dbReference type="EMBL" id="CM000160">
    <property type="protein sequence ID" value="KRK03650.1"/>
    <property type="molecule type" value="Genomic_DNA"/>
</dbReference>
<sequence>MFEYLLVCFVLLIRRSSDGSLCATKVIVRVPRDKDIGLIFDLTVTNRIRSDKKETLDFTIVSDGECTVNTTHGEQVNAMGRIFGGDFGSIEPGKSETVSLVWPTVSLYNRVGSCPILISATSARATDAVATAKQVLHFDTRFETLDPQSNKLRRRKDYKDCRNWDKDYLRNCTPLNCEERYFGKRSYFNVETEQCEPASDCSGPGEYYDIFSNEGVDPGNFVSEEELDQIKQGKFDSNFLDLRAPPPIPETKTNQQAHPYKKKSRRRATPPRHFVHSKSTKSDNCDKARKLTLADFNDCFQHLKDVQSQPLVESANEKKIKKKSPFEVPMLTQLYYDWYLPLRTDSWGEGGEIGGIGDPSPQNVSSGSEPLLTWIGKLDWRGWLFLILKGSFFILLLIVFQVFATLTAYFLVCLMVYGFMEVYSFWTSDEAPEPFMIDSSSQSTAFNLVTSESLMSHR</sequence>
<proteinExistence type="predicted"/>
<organism evidence="3 4">
    <name type="scientific">Drosophila yakuba</name>
    <name type="common">Fruit fly</name>
    <dbReference type="NCBI Taxonomy" id="7245"/>
    <lineage>
        <taxon>Eukaryota</taxon>
        <taxon>Metazoa</taxon>
        <taxon>Ecdysozoa</taxon>
        <taxon>Arthropoda</taxon>
        <taxon>Hexapoda</taxon>
        <taxon>Insecta</taxon>
        <taxon>Pterygota</taxon>
        <taxon>Neoptera</taxon>
        <taxon>Endopterygota</taxon>
        <taxon>Diptera</taxon>
        <taxon>Brachycera</taxon>
        <taxon>Muscomorpha</taxon>
        <taxon>Ephydroidea</taxon>
        <taxon>Drosophilidae</taxon>
        <taxon>Drosophila</taxon>
        <taxon>Sophophora</taxon>
    </lineage>
</organism>
<keyword evidence="2" id="KW-0732">Signal</keyword>
<dbReference type="Proteomes" id="UP000002282">
    <property type="component" value="Chromosome 3R"/>
</dbReference>
<reference evidence="3 4" key="1">
    <citation type="journal article" date="2007" name="Nature">
        <title>Evolution of genes and genomes on the Drosophila phylogeny.</title>
        <authorList>
            <consortium name="Drosophila 12 Genomes Consortium"/>
            <person name="Clark A.G."/>
            <person name="Eisen M.B."/>
            <person name="Smith D.R."/>
            <person name="Bergman C.M."/>
            <person name="Oliver B."/>
            <person name="Markow T.A."/>
            <person name="Kaufman T.C."/>
            <person name="Kellis M."/>
            <person name="Gelbart W."/>
            <person name="Iyer V.N."/>
            <person name="Pollard D.A."/>
            <person name="Sackton T.B."/>
            <person name="Larracuente A.M."/>
            <person name="Singh N.D."/>
            <person name="Abad J.P."/>
            <person name="Abt D.N."/>
            <person name="Adryan B."/>
            <person name="Aguade M."/>
            <person name="Akashi H."/>
            <person name="Anderson W.W."/>
            <person name="Aquadro C.F."/>
            <person name="Ardell D.H."/>
            <person name="Arguello R."/>
            <person name="Artieri C.G."/>
            <person name="Barbash D.A."/>
            <person name="Barker D."/>
            <person name="Barsanti P."/>
            <person name="Batterham P."/>
            <person name="Batzoglou S."/>
            <person name="Begun D."/>
            <person name="Bhutkar A."/>
            <person name="Blanco E."/>
            <person name="Bosak S.A."/>
            <person name="Bradley R.K."/>
            <person name="Brand A.D."/>
            <person name="Brent M.R."/>
            <person name="Brooks A.N."/>
            <person name="Brown R.H."/>
            <person name="Butlin R.K."/>
            <person name="Caggese C."/>
            <person name="Calvi B.R."/>
            <person name="Bernardo de Carvalho A."/>
            <person name="Caspi A."/>
            <person name="Castrezana S."/>
            <person name="Celniker S.E."/>
            <person name="Chang J.L."/>
            <person name="Chapple C."/>
            <person name="Chatterji S."/>
            <person name="Chinwalla A."/>
            <person name="Civetta A."/>
            <person name="Clifton S.W."/>
            <person name="Comeron J.M."/>
            <person name="Costello J.C."/>
            <person name="Coyne J.A."/>
            <person name="Daub J."/>
            <person name="David R.G."/>
            <person name="Delcher A.L."/>
            <person name="Delehaunty K."/>
            <person name="Do C.B."/>
            <person name="Ebling H."/>
            <person name="Edwards K."/>
            <person name="Eickbush T."/>
            <person name="Evans J.D."/>
            <person name="Filipski A."/>
            <person name="Findeiss S."/>
            <person name="Freyhult E."/>
            <person name="Fulton L."/>
            <person name="Fulton R."/>
            <person name="Garcia A.C."/>
            <person name="Gardiner A."/>
            <person name="Garfield D.A."/>
            <person name="Garvin B.E."/>
            <person name="Gibson G."/>
            <person name="Gilbert D."/>
            <person name="Gnerre S."/>
            <person name="Godfrey J."/>
            <person name="Good R."/>
            <person name="Gotea V."/>
            <person name="Gravely B."/>
            <person name="Greenberg A.J."/>
            <person name="Griffiths-Jones S."/>
            <person name="Gross S."/>
            <person name="Guigo R."/>
            <person name="Gustafson E.A."/>
            <person name="Haerty W."/>
            <person name="Hahn M.W."/>
            <person name="Halligan D.L."/>
            <person name="Halpern A.L."/>
            <person name="Halter G.M."/>
            <person name="Han M.V."/>
            <person name="Heger A."/>
            <person name="Hillier L."/>
            <person name="Hinrichs A.S."/>
            <person name="Holmes I."/>
            <person name="Hoskins R.A."/>
            <person name="Hubisz M.J."/>
            <person name="Hultmark D."/>
            <person name="Huntley M.A."/>
            <person name="Jaffe D.B."/>
            <person name="Jagadeeshan S."/>
            <person name="Jeck W.R."/>
            <person name="Johnson J."/>
            <person name="Jones C.D."/>
            <person name="Jordan W.C."/>
            <person name="Karpen G.H."/>
            <person name="Kataoka E."/>
            <person name="Keightley P.D."/>
            <person name="Kheradpour P."/>
            <person name="Kirkness E.F."/>
            <person name="Koerich L.B."/>
            <person name="Kristiansen K."/>
            <person name="Kudrna D."/>
            <person name="Kulathinal R.J."/>
            <person name="Kumar S."/>
            <person name="Kwok R."/>
            <person name="Lander E."/>
            <person name="Langley C.H."/>
            <person name="Lapoint R."/>
            <person name="Lazzaro B.P."/>
            <person name="Lee S.J."/>
            <person name="Levesque L."/>
            <person name="Li R."/>
            <person name="Lin C.F."/>
            <person name="Lin M.F."/>
            <person name="Lindblad-Toh K."/>
            <person name="Llopart A."/>
            <person name="Long M."/>
            <person name="Low L."/>
            <person name="Lozovsky E."/>
            <person name="Lu J."/>
            <person name="Luo M."/>
            <person name="Machado C.A."/>
            <person name="Makalowski W."/>
            <person name="Marzo M."/>
            <person name="Matsuda M."/>
            <person name="Matzkin L."/>
            <person name="McAllister B."/>
            <person name="McBride C.S."/>
            <person name="McKernan B."/>
            <person name="McKernan K."/>
            <person name="Mendez-Lago M."/>
            <person name="Minx P."/>
            <person name="Mollenhauer M.U."/>
            <person name="Montooth K."/>
            <person name="Mount S.M."/>
            <person name="Mu X."/>
            <person name="Myers E."/>
            <person name="Negre B."/>
            <person name="Newfeld S."/>
            <person name="Nielsen R."/>
            <person name="Noor M.A."/>
            <person name="O'Grady P."/>
            <person name="Pachter L."/>
            <person name="Papaceit M."/>
            <person name="Parisi M.J."/>
            <person name="Parisi M."/>
            <person name="Parts L."/>
            <person name="Pedersen J.S."/>
            <person name="Pesole G."/>
            <person name="Phillippy A.M."/>
            <person name="Ponting C.P."/>
            <person name="Pop M."/>
            <person name="Porcelli D."/>
            <person name="Powell J.R."/>
            <person name="Prohaska S."/>
            <person name="Pruitt K."/>
            <person name="Puig M."/>
            <person name="Quesneville H."/>
            <person name="Ram K.R."/>
            <person name="Rand D."/>
            <person name="Rasmussen M.D."/>
            <person name="Reed L.K."/>
            <person name="Reenan R."/>
            <person name="Reily A."/>
            <person name="Remington K.A."/>
            <person name="Rieger T.T."/>
            <person name="Ritchie M.G."/>
            <person name="Robin C."/>
            <person name="Rogers Y.H."/>
            <person name="Rohde C."/>
            <person name="Rozas J."/>
            <person name="Rubenfield M.J."/>
            <person name="Ruiz A."/>
            <person name="Russo S."/>
            <person name="Salzberg S.L."/>
            <person name="Sanchez-Gracia A."/>
            <person name="Saranga D.J."/>
            <person name="Sato H."/>
            <person name="Schaeffer S.W."/>
            <person name="Schatz M.C."/>
            <person name="Schlenke T."/>
            <person name="Schwartz R."/>
            <person name="Segarra C."/>
            <person name="Singh R.S."/>
            <person name="Sirot L."/>
            <person name="Sirota M."/>
            <person name="Sisneros N.B."/>
            <person name="Smith C.D."/>
            <person name="Smith T.F."/>
            <person name="Spieth J."/>
            <person name="Stage D.E."/>
            <person name="Stark A."/>
            <person name="Stephan W."/>
            <person name="Strausberg R.L."/>
            <person name="Strempel S."/>
            <person name="Sturgill D."/>
            <person name="Sutton G."/>
            <person name="Sutton G.G."/>
            <person name="Tao W."/>
            <person name="Teichmann S."/>
            <person name="Tobari Y.N."/>
            <person name="Tomimura Y."/>
            <person name="Tsolas J.M."/>
            <person name="Valente V.L."/>
            <person name="Venter E."/>
            <person name="Venter J.C."/>
            <person name="Vicario S."/>
            <person name="Vieira F.G."/>
            <person name="Vilella A.J."/>
            <person name="Villasante A."/>
            <person name="Walenz B."/>
            <person name="Wang J."/>
            <person name="Wasserman M."/>
            <person name="Watts T."/>
            <person name="Wilson D."/>
            <person name="Wilson R.K."/>
            <person name="Wing R.A."/>
            <person name="Wolfner M.F."/>
            <person name="Wong A."/>
            <person name="Wong G.K."/>
            <person name="Wu C.I."/>
            <person name="Wu G."/>
            <person name="Yamamoto D."/>
            <person name="Yang H.P."/>
            <person name="Yang S.P."/>
            <person name="Yorke J.A."/>
            <person name="Yoshida K."/>
            <person name="Zdobnov E."/>
            <person name="Zhang P."/>
            <person name="Zhang Y."/>
            <person name="Zimin A.V."/>
            <person name="Baldwin J."/>
            <person name="Abdouelleil A."/>
            <person name="Abdulkadir J."/>
            <person name="Abebe A."/>
            <person name="Abera B."/>
            <person name="Abreu J."/>
            <person name="Acer S.C."/>
            <person name="Aftuck L."/>
            <person name="Alexander A."/>
            <person name="An P."/>
            <person name="Anderson E."/>
            <person name="Anderson S."/>
            <person name="Arachi H."/>
            <person name="Azer M."/>
            <person name="Bachantsang P."/>
            <person name="Barry A."/>
            <person name="Bayul T."/>
            <person name="Berlin A."/>
            <person name="Bessette D."/>
            <person name="Bloom T."/>
            <person name="Blye J."/>
            <person name="Boguslavskiy L."/>
            <person name="Bonnet C."/>
            <person name="Boukhgalter B."/>
            <person name="Bourzgui I."/>
            <person name="Brown A."/>
            <person name="Cahill P."/>
            <person name="Channer S."/>
            <person name="Cheshatsang Y."/>
            <person name="Chuda L."/>
            <person name="Citroen M."/>
            <person name="Collymore A."/>
            <person name="Cooke P."/>
            <person name="Costello M."/>
            <person name="D'Aco K."/>
            <person name="Daza R."/>
            <person name="De Haan G."/>
            <person name="DeGray S."/>
            <person name="DeMaso C."/>
            <person name="Dhargay N."/>
            <person name="Dooley K."/>
            <person name="Dooley E."/>
            <person name="Doricent M."/>
            <person name="Dorje P."/>
            <person name="Dorjee K."/>
            <person name="Dupes A."/>
            <person name="Elong R."/>
            <person name="Falk J."/>
            <person name="Farina A."/>
            <person name="Faro S."/>
            <person name="Ferguson D."/>
            <person name="Fisher S."/>
            <person name="Foley C.D."/>
            <person name="Franke A."/>
            <person name="Friedrich D."/>
            <person name="Gadbois L."/>
            <person name="Gearin G."/>
            <person name="Gearin C.R."/>
            <person name="Giannoukos G."/>
            <person name="Goode T."/>
            <person name="Graham J."/>
            <person name="Grandbois E."/>
            <person name="Grewal S."/>
            <person name="Gyaltsen K."/>
            <person name="Hafez N."/>
            <person name="Hagos B."/>
            <person name="Hall J."/>
            <person name="Henson C."/>
            <person name="Hollinger A."/>
            <person name="Honan T."/>
            <person name="Huard M.D."/>
            <person name="Hughes L."/>
            <person name="Hurhula B."/>
            <person name="Husby M.E."/>
            <person name="Kamat A."/>
            <person name="Kanga B."/>
            <person name="Kashin S."/>
            <person name="Khazanovich D."/>
            <person name="Kisner P."/>
            <person name="Lance K."/>
            <person name="Lara M."/>
            <person name="Lee W."/>
            <person name="Lennon N."/>
            <person name="Letendre F."/>
            <person name="LeVine R."/>
            <person name="Lipovsky A."/>
            <person name="Liu X."/>
            <person name="Liu J."/>
            <person name="Liu S."/>
            <person name="Lokyitsang T."/>
            <person name="Lokyitsang Y."/>
            <person name="Lubonja R."/>
            <person name="Lui A."/>
            <person name="MacDonald P."/>
            <person name="Magnisalis V."/>
            <person name="Maru K."/>
            <person name="Matthews C."/>
            <person name="McCusker W."/>
            <person name="McDonough S."/>
            <person name="Mehta T."/>
            <person name="Meldrim J."/>
            <person name="Meneus L."/>
            <person name="Mihai O."/>
            <person name="Mihalev A."/>
            <person name="Mihova T."/>
            <person name="Mittelman R."/>
            <person name="Mlenga V."/>
            <person name="Montmayeur A."/>
            <person name="Mulrain L."/>
            <person name="Navidi A."/>
            <person name="Naylor J."/>
            <person name="Negash T."/>
            <person name="Nguyen T."/>
            <person name="Nguyen N."/>
            <person name="Nicol R."/>
            <person name="Norbu C."/>
            <person name="Norbu N."/>
            <person name="Novod N."/>
            <person name="O'Neill B."/>
            <person name="Osman S."/>
            <person name="Markiewicz E."/>
            <person name="Oyono O.L."/>
            <person name="Patti C."/>
            <person name="Phunkhang P."/>
            <person name="Pierre F."/>
            <person name="Priest M."/>
            <person name="Raghuraman S."/>
            <person name="Rege F."/>
            <person name="Reyes R."/>
            <person name="Rise C."/>
            <person name="Rogov P."/>
            <person name="Ross K."/>
            <person name="Ryan E."/>
            <person name="Settipalli S."/>
            <person name="Shea T."/>
            <person name="Sherpa N."/>
            <person name="Shi L."/>
            <person name="Shih D."/>
            <person name="Sparrow T."/>
            <person name="Spaulding J."/>
            <person name="Stalker J."/>
            <person name="Stange-Thomann N."/>
            <person name="Stavropoulos S."/>
            <person name="Stone C."/>
            <person name="Strader C."/>
            <person name="Tesfaye S."/>
            <person name="Thomson T."/>
            <person name="Thoulutsang Y."/>
            <person name="Thoulutsang D."/>
            <person name="Topham K."/>
            <person name="Topping I."/>
            <person name="Tsamla T."/>
            <person name="Vassiliev H."/>
            <person name="Vo A."/>
            <person name="Wangchuk T."/>
            <person name="Wangdi T."/>
            <person name="Weiand M."/>
            <person name="Wilkinson J."/>
            <person name="Wilson A."/>
            <person name="Yadav S."/>
            <person name="Young G."/>
            <person name="Yu Q."/>
            <person name="Zembek L."/>
            <person name="Zhong D."/>
            <person name="Zimmer A."/>
            <person name="Zwirko Z."/>
            <person name="Jaffe D.B."/>
            <person name="Alvarez P."/>
            <person name="Brockman W."/>
            <person name="Butler J."/>
            <person name="Chin C."/>
            <person name="Gnerre S."/>
            <person name="Grabherr M."/>
            <person name="Kleber M."/>
            <person name="Mauceli E."/>
            <person name="MacCallum I."/>
        </authorList>
    </citation>
    <scope>NUCLEOTIDE SEQUENCE [LARGE SCALE GENOMIC DNA]</scope>
    <source>
        <strain evidence="4">Tai18E2 / Tucson 14021-0261.01</strain>
    </source>
</reference>
<name>A0A0R1E7J3_DROYA</name>